<sequence>MEVKSVGVIPLSDKKSGCYLTDVEKVAIAALAMGTTNAGAINSLTGLKKNDIKTLLCILEENGWDMHNAIARVCVERQHNLTYNQDAYPILRMKGVVA</sequence>
<dbReference type="EMBL" id="CP076361">
    <property type="protein sequence ID" value="QWK90721.1"/>
    <property type="molecule type" value="Genomic_DNA"/>
</dbReference>
<proteinExistence type="predicted"/>
<accession>A0A975P8F4</accession>
<gene>
    <name evidence="1" type="ORF">KM031_02065</name>
</gene>
<name>A0A975P8F4_9RHOB</name>
<dbReference type="RefSeq" id="WP_215504032.1">
    <property type="nucleotide sequence ID" value="NZ_CP076361.1"/>
</dbReference>
<dbReference type="AlphaFoldDB" id="A0A975P8F4"/>
<evidence type="ECO:0000313" key="1">
    <source>
        <dbReference type="EMBL" id="QWK90721.1"/>
    </source>
</evidence>
<reference evidence="1" key="1">
    <citation type="submission" date="2021-06" db="EMBL/GenBank/DDBJ databases">
        <title>Direct submission.</title>
        <authorList>
            <person name="Lee C.-S."/>
            <person name="Jin L."/>
        </authorList>
    </citation>
    <scope>NUCLEOTIDE SEQUENCE</scope>
    <source>
        <strain evidence="1">Con5</strain>
    </source>
</reference>
<evidence type="ECO:0000313" key="2">
    <source>
        <dbReference type="Proteomes" id="UP000679352"/>
    </source>
</evidence>
<protein>
    <submittedName>
        <fullName evidence="1">Uncharacterized protein</fullName>
    </submittedName>
</protein>
<dbReference type="KEGG" id="gfu:KM031_02065"/>
<dbReference type="Proteomes" id="UP000679352">
    <property type="component" value="Chromosome"/>
</dbReference>
<keyword evidence="2" id="KW-1185">Reference proteome</keyword>
<organism evidence="1 2">
    <name type="scientific">Gemmobacter fulvus</name>
    <dbReference type="NCBI Taxonomy" id="2840474"/>
    <lineage>
        <taxon>Bacteria</taxon>
        <taxon>Pseudomonadati</taxon>
        <taxon>Pseudomonadota</taxon>
        <taxon>Alphaproteobacteria</taxon>
        <taxon>Rhodobacterales</taxon>
        <taxon>Paracoccaceae</taxon>
        <taxon>Gemmobacter</taxon>
    </lineage>
</organism>